<evidence type="ECO:0000256" key="13">
    <source>
        <dbReference type="PIRNR" id="PIRNR002811"/>
    </source>
</evidence>
<evidence type="ECO:0000313" key="18">
    <source>
        <dbReference type="Proteomes" id="UP000190140"/>
    </source>
</evidence>
<keyword evidence="15" id="KW-0175">Coiled coil</keyword>
<evidence type="ECO:0000256" key="15">
    <source>
        <dbReference type="SAM" id="Coils"/>
    </source>
</evidence>
<comment type="subunit">
    <text evidence="12">Monomer. Interacts with DnaB.</text>
</comment>
<dbReference type="GO" id="GO:1990077">
    <property type="term" value="C:primosome complex"/>
    <property type="evidence" value="ECO:0007669"/>
    <property type="project" value="UniProtKB-KW"/>
</dbReference>
<protein>
    <recommendedName>
        <fullName evidence="12 13">DNA primase</fullName>
        <ecNumber evidence="12">2.7.7.101</ecNumber>
    </recommendedName>
</protein>
<dbReference type="CDD" id="cd03364">
    <property type="entry name" value="TOPRIM_DnaG_primases"/>
    <property type="match status" value="1"/>
</dbReference>
<dbReference type="RefSeq" id="WP_079410591.1">
    <property type="nucleotide sequence ID" value="NZ_MZGW01000001.1"/>
</dbReference>
<dbReference type="InterPro" id="IPR013264">
    <property type="entry name" value="DNAG_N"/>
</dbReference>
<gene>
    <name evidence="17" type="primary">dnaG_1</name>
    <name evidence="12" type="synonym">dnaG</name>
    <name evidence="17" type="ORF">CLOTH_03340</name>
</gene>
<dbReference type="SUPFAM" id="SSF56731">
    <property type="entry name" value="DNA primase core"/>
    <property type="match status" value="1"/>
</dbReference>
<dbReference type="GO" id="GO:0006269">
    <property type="term" value="P:DNA replication, synthesis of primer"/>
    <property type="evidence" value="ECO:0007669"/>
    <property type="project" value="UniProtKB-UniRule"/>
</dbReference>
<comment type="domain">
    <text evidence="12">Contains an N-terminal zinc-binding domain, a central core domain that contains the primase activity, and a C-terminal DnaB-binding domain.</text>
</comment>
<dbReference type="GO" id="GO:0003677">
    <property type="term" value="F:DNA binding"/>
    <property type="evidence" value="ECO:0007669"/>
    <property type="project" value="UniProtKB-KW"/>
</dbReference>
<keyword evidence="3 12" id="KW-0808">Transferase</keyword>
<evidence type="ECO:0000256" key="2">
    <source>
        <dbReference type="ARBA" id="ARBA00022515"/>
    </source>
</evidence>
<evidence type="ECO:0000259" key="16">
    <source>
        <dbReference type="PROSITE" id="PS50880"/>
    </source>
</evidence>
<name>A0A1V4IAN1_9FIRM</name>
<keyword evidence="7 12" id="KW-0863">Zinc-finger</keyword>
<dbReference type="PANTHER" id="PTHR30313">
    <property type="entry name" value="DNA PRIMASE"/>
    <property type="match status" value="1"/>
</dbReference>
<dbReference type="STRING" id="29349.CLOTH_03340"/>
<dbReference type="PROSITE" id="PS50880">
    <property type="entry name" value="TOPRIM"/>
    <property type="match status" value="1"/>
</dbReference>
<comment type="catalytic activity">
    <reaction evidence="12">
        <text>ssDNA + n NTP = ssDNA/pppN(pN)n-1 hybrid + (n-1) diphosphate.</text>
        <dbReference type="EC" id="2.7.7.101"/>
    </reaction>
</comment>
<evidence type="ECO:0000256" key="4">
    <source>
        <dbReference type="ARBA" id="ARBA00022695"/>
    </source>
</evidence>
<feature type="domain" description="Toprim" evidence="16">
    <location>
        <begin position="257"/>
        <end position="338"/>
    </location>
</feature>
<dbReference type="Pfam" id="PF01807">
    <property type="entry name" value="Zn_ribbon_DnaG"/>
    <property type="match status" value="1"/>
</dbReference>
<evidence type="ECO:0000256" key="6">
    <source>
        <dbReference type="ARBA" id="ARBA00022723"/>
    </source>
</evidence>
<dbReference type="GO" id="GO:0008270">
    <property type="term" value="F:zinc ion binding"/>
    <property type="evidence" value="ECO:0007669"/>
    <property type="project" value="UniProtKB-UniRule"/>
</dbReference>
<evidence type="ECO:0000256" key="3">
    <source>
        <dbReference type="ARBA" id="ARBA00022679"/>
    </source>
</evidence>
<dbReference type="Gene3D" id="3.90.980.10">
    <property type="entry name" value="DNA primase, catalytic core, N-terminal domain"/>
    <property type="match status" value="1"/>
</dbReference>
<dbReference type="InterPro" id="IPR006171">
    <property type="entry name" value="TOPRIM_dom"/>
</dbReference>
<dbReference type="InterPro" id="IPR002694">
    <property type="entry name" value="Znf_CHC2"/>
</dbReference>
<evidence type="ECO:0000256" key="1">
    <source>
        <dbReference type="ARBA" id="ARBA00022478"/>
    </source>
</evidence>
<organism evidence="17 18">
    <name type="scientific">Alkalithermobacter paradoxus</name>
    <dbReference type="NCBI Taxonomy" id="29349"/>
    <lineage>
        <taxon>Bacteria</taxon>
        <taxon>Bacillati</taxon>
        <taxon>Bacillota</taxon>
        <taxon>Clostridia</taxon>
        <taxon>Peptostreptococcales</taxon>
        <taxon>Tepidibacteraceae</taxon>
        <taxon>Alkalithermobacter</taxon>
    </lineage>
</organism>
<keyword evidence="6 12" id="KW-0479">Metal-binding</keyword>
<dbReference type="Pfam" id="PF10410">
    <property type="entry name" value="DnaB_bind"/>
    <property type="match status" value="1"/>
</dbReference>
<dbReference type="Gene3D" id="3.90.580.10">
    <property type="entry name" value="Zinc finger, CHC2-type domain"/>
    <property type="match status" value="1"/>
</dbReference>
<keyword evidence="9" id="KW-0460">Magnesium</keyword>
<evidence type="ECO:0000313" key="17">
    <source>
        <dbReference type="EMBL" id="OPJ57052.1"/>
    </source>
</evidence>
<dbReference type="GO" id="GO:0005737">
    <property type="term" value="C:cytoplasm"/>
    <property type="evidence" value="ECO:0007669"/>
    <property type="project" value="TreeGrafter"/>
</dbReference>
<dbReference type="FunFam" id="3.90.980.10:FF:000001">
    <property type="entry name" value="DNA primase"/>
    <property type="match status" value="1"/>
</dbReference>
<dbReference type="NCBIfam" id="TIGR01391">
    <property type="entry name" value="dnaG"/>
    <property type="match status" value="1"/>
</dbReference>
<dbReference type="GO" id="GO:0000428">
    <property type="term" value="C:DNA-directed RNA polymerase complex"/>
    <property type="evidence" value="ECO:0007669"/>
    <property type="project" value="UniProtKB-KW"/>
</dbReference>
<dbReference type="SMART" id="SM00493">
    <property type="entry name" value="TOPRIM"/>
    <property type="match status" value="1"/>
</dbReference>
<dbReference type="PANTHER" id="PTHR30313:SF2">
    <property type="entry name" value="DNA PRIMASE"/>
    <property type="match status" value="1"/>
</dbReference>
<dbReference type="FunFam" id="3.40.1360.10:FF:000002">
    <property type="entry name" value="DNA primase"/>
    <property type="match status" value="1"/>
</dbReference>
<comment type="caution">
    <text evidence="17">The sequence shown here is derived from an EMBL/GenBank/DDBJ whole genome shotgun (WGS) entry which is preliminary data.</text>
</comment>
<evidence type="ECO:0000256" key="5">
    <source>
        <dbReference type="ARBA" id="ARBA00022705"/>
    </source>
</evidence>
<evidence type="ECO:0000256" key="7">
    <source>
        <dbReference type="ARBA" id="ARBA00022771"/>
    </source>
</evidence>
<keyword evidence="5 12" id="KW-0235">DNA replication</keyword>
<dbReference type="Proteomes" id="UP000190140">
    <property type="component" value="Unassembled WGS sequence"/>
</dbReference>
<evidence type="ECO:0000256" key="11">
    <source>
        <dbReference type="ARBA" id="ARBA00023163"/>
    </source>
</evidence>
<sequence length="597" mass="68528">MSNNIHDITEQVKDNSDIVDVISSYISVKPAGSNYKAICPFHSEKSPSFIISPQKQMFKCFGCGEGGDVIKFVMKIENLDFMDALKILASKAGVEIPKGDIDEKAKEKLSKEQRFFEMQVDSARYFFNALINKNNSAYKYLVSRGLDDKTIKYFGLGYAPYNWDDLTKYLLNKGYDIKEIVDGGLALPRKDDRGYRNRFVNRVMFPIFDVRGNVIGFGGRVIDDSMPKYLNSPDTPIFNKRYNLYGLNFARKNIQDDSLIVVEGYMDVISLFQFGIKNVVASLGTSLTKEQGKLIKKYANKVILAYDEDQAGTTATIRGMSVLKEAGLDVRILKLKEAKDPDEYIRNFGVESFKTALKNSISSVQFKIEILKKQYNLSVDEEKIKFTKEASKILKEVKSPIEVEHYINIIAKTTGITVNAIQSEVYGKFYRKKHKENEIKREEIKVEKNAAEIAELQLMKIFLTKKYLRDIILLKLDIEDFLLSESREILKFIIKNDDLDIISIDKMKDLDIDENIINKILNIDIEHINLESDLENMIAIFKRNSLKHKIDALIMKQLELQEKKKNDKNINSSEVDMQLLQIGLDIMNIKKKMNNLI</sequence>
<dbReference type="OrthoDB" id="9803773at2"/>
<dbReference type="InterPro" id="IPR030846">
    <property type="entry name" value="DnaG_bac"/>
</dbReference>
<dbReference type="Pfam" id="PF13155">
    <property type="entry name" value="Toprim_2"/>
    <property type="match status" value="1"/>
</dbReference>
<dbReference type="SUPFAM" id="SSF57783">
    <property type="entry name" value="Zinc beta-ribbon"/>
    <property type="match status" value="1"/>
</dbReference>
<comment type="cofactor">
    <cofactor evidence="12 13 14">
        <name>Zn(2+)</name>
        <dbReference type="ChEBI" id="CHEBI:29105"/>
    </cofactor>
    <text evidence="12 13 14">Binds 1 zinc ion per monomer.</text>
</comment>
<feature type="zinc finger region" description="CHC2-type" evidence="12 14">
    <location>
        <begin position="39"/>
        <end position="63"/>
    </location>
</feature>
<dbReference type="EC" id="2.7.7.101" evidence="12"/>
<dbReference type="InterPro" id="IPR037068">
    <property type="entry name" value="DNA_primase_core_N_sf"/>
</dbReference>
<dbReference type="InterPro" id="IPR034151">
    <property type="entry name" value="TOPRIM_DnaG_bac"/>
</dbReference>
<comment type="similarity">
    <text evidence="12 13">Belongs to the DnaG primase family.</text>
</comment>
<dbReference type="AlphaFoldDB" id="A0A1V4IAN1"/>
<comment type="function">
    <text evidence="12 13">RNA polymerase that catalyzes the synthesis of short RNA molecules used as primers for DNA polymerase during DNA replication.</text>
</comment>
<keyword evidence="1 12" id="KW-0240">DNA-directed RNA polymerase</keyword>
<evidence type="ECO:0000256" key="10">
    <source>
        <dbReference type="ARBA" id="ARBA00023125"/>
    </source>
</evidence>
<dbReference type="PIRSF" id="PIRSF002811">
    <property type="entry name" value="DnaG"/>
    <property type="match status" value="1"/>
</dbReference>
<dbReference type="SMART" id="SM00400">
    <property type="entry name" value="ZnF_CHCC"/>
    <property type="match status" value="1"/>
</dbReference>
<feature type="coiled-coil region" evidence="15">
    <location>
        <begin position="432"/>
        <end position="459"/>
    </location>
</feature>
<dbReference type="InterPro" id="IPR036977">
    <property type="entry name" value="DNA_primase_Znf_CHC2"/>
</dbReference>
<evidence type="ECO:0000256" key="14">
    <source>
        <dbReference type="PIRSR" id="PIRSR002811-1"/>
    </source>
</evidence>
<dbReference type="GO" id="GO:0003899">
    <property type="term" value="F:DNA-directed RNA polymerase activity"/>
    <property type="evidence" value="ECO:0007669"/>
    <property type="project" value="UniProtKB-UniRule"/>
</dbReference>
<dbReference type="Gene3D" id="3.40.1360.10">
    <property type="match status" value="1"/>
</dbReference>
<dbReference type="EMBL" id="MZGW01000001">
    <property type="protein sequence ID" value="OPJ57052.1"/>
    <property type="molecule type" value="Genomic_DNA"/>
</dbReference>
<dbReference type="FunFam" id="3.90.580.10:FF:000001">
    <property type="entry name" value="DNA primase"/>
    <property type="match status" value="1"/>
</dbReference>
<reference evidence="17 18" key="1">
    <citation type="submission" date="2017-03" db="EMBL/GenBank/DDBJ databases">
        <title>Genome sequence of Clostridium thermoalcaliphilum DSM 7309.</title>
        <authorList>
            <person name="Poehlein A."/>
            <person name="Daniel R."/>
        </authorList>
    </citation>
    <scope>NUCLEOTIDE SEQUENCE [LARGE SCALE GENOMIC DNA]</scope>
    <source>
        <strain evidence="17 18">DSM 7309</strain>
    </source>
</reference>
<evidence type="ECO:0000256" key="12">
    <source>
        <dbReference type="HAMAP-Rule" id="MF_00974"/>
    </source>
</evidence>
<keyword evidence="2 12" id="KW-0639">Primosome</keyword>
<dbReference type="InterPro" id="IPR006295">
    <property type="entry name" value="DNA_primase_DnaG"/>
</dbReference>
<dbReference type="HAMAP" id="MF_00974">
    <property type="entry name" value="DNA_primase_DnaG"/>
    <property type="match status" value="1"/>
</dbReference>
<dbReference type="InterPro" id="IPR019475">
    <property type="entry name" value="DNA_primase_DnaB-bd"/>
</dbReference>
<dbReference type="InterPro" id="IPR050219">
    <property type="entry name" value="DnaG_primase"/>
</dbReference>
<keyword evidence="8 12" id="KW-0862">Zinc</keyword>
<dbReference type="Pfam" id="PF08275">
    <property type="entry name" value="DNAG_N"/>
    <property type="match status" value="1"/>
</dbReference>
<keyword evidence="4 12" id="KW-0548">Nucleotidyltransferase</keyword>
<keyword evidence="11 12" id="KW-0804">Transcription</keyword>
<proteinExistence type="inferred from homology"/>
<accession>A0A1V4IAN1</accession>
<evidence type="ECO:0000256" key="8">
    <source>
        <dbReference type="ARBA" id="ARBA00022833"/>
    </source>
</evidence>
<keyword evidence="10 12" id="KW-0238">DNA-binding</keyword>
<keyword evidence="18" id="KW-1185">Reference proteome</keyword>
<evidence type="ECO:0000256" key="9">
    <source>
        <dbReference type="ARBA" id="ARBA00022842"/>
    </source>
</evidence>